<name>A0A0F6YGY8_9BACT</name>
<protein>
    <submittedName>
        <fullName evidence="1">Uncharacterized protein</fullName>
    </submittedName>
</protein>
<dbReference type="Proteomes" id="UP000034883">
    <property type="component" value="Chromosome"/>
</dbReference>
<keyword evidence="2" id="KW-1185">Reference proteome</keyword>
<accession>A0A0F6YGY8</accession>
<dbReference type="KEGG" id="samy:DB32_000559"/>
<gene>
    <name evidence="1" type="ORF">DB32_000559</name>
</gene>
<organism evidence="1 2">
    <name type="scientific">Sandaracinus amylolyticus</name>
    <dbReference type="NCBI Taxonomy" id="927083"/>
    <lineage>
        <taxon>Bacteria</taxon>
        <taxon>Pseudomonadati</taxon>
        <taxon>Myxococcota</taxon>
        <taxon>Polyangia</taxon>
        <taxon>Polyangiales</taxon>
        <taxon>Sandaracinaceae</taxon>
        <taxon>Sandaracinus</taxon>
    </lineage>
</organism>
<proteinExistence type="predicted"/>
<reference evidence="1 2" key="1">
    <citation type="submission" date="2015-03" db="EMBL/GenBank/DDBJ databases">
        <title>Genome assembly of Sandaracinus amylolyticus DSM 53668.</title>
        <authorList>
            <person name="Sharma G."/>
            <person name="Subramanian S."/>
        </authorList>
    </citation>
    <scope>NUCLEOTIDE SEQUENCE [LARGE SCALE GENOMIC DNA]</scope>
    <source>
        <strain evidence="1 2">DSM 53668</strain>
    </source>
</reference>
<evidence type="ECO:0000313" key="2">
    <source>
        <dbReference type="Proteomes" id="UP000034883"/>
    </source>
</evidence>
<sequence>MVSIFENERGFVDENGYRVFLELVQAKAVNFTDPKRRSSVTAY</sequence>
<dbReference type="EMBL" id="CP011125">
    <property type="protein sequence ID" value="AKF03410.1"/>
    <property type="molecule type" value="Genomic_DNA"/>
</dbReference>
<dbReference type="AlphaFoldDB" id="A0A0F6YGY8"/>
<evidence type="ECO:0000313" key="1">
    <source>
        <dbReference type="EMBL" id="AKF03410.1"/>
    </source>
</evidence>